<evidence type="ECO:0000256" key="2">
    <source>
        <dbReference type="PROSITE-ProRule" id="PRU00285"/>
    </source>
</evidence>
<evidence type="ECO:0000259" key="4">
    <source>
        <dbReference type="PROSITE" id="PS01031"/>
    </source>
</evidence>
<dbReference type="OrthoDB" id="6871152at2"/>
<dbReference type="PROSITE" id="PS01031">
    <property type="entry name" value="SHSP"/>
    <property type="match status" value="1"/>
</dbReference>
<dbReference type="CDD" id="cd06470">
    <property type="entry name" value="ACD_IbpA-B_like"/>
    <property type="match status" value="1"/>
</dbReference>
<dbReference type="PANTHER" id="PTHR47062">
    <property type="match status" value="1"/>
</dbReference>
<dbReference type="InterPro" id="IPR002068">
    <property type="entry name" value="A-crystallin/Hsp20_dom"/>
</dbReference>
<comment type="similarity">
    <text evidence="2 3">Belongs to the small heat shock protein (HSP20) family.</text>
</comment>
<keyword evidence="1 5" id="KW-0346">Stress response</keyword>
<dbReference type="InterPro" id="IPR008978">
    <property type="entry name" value="HSP20-like_chaperone"/>
</dbReference>
<feature type="domain" description="SHSP" evidence="4">
    <location>
        <begin position="30"/>
        <end position="140"/>
    </location>
</feature>
<evidence type="ECO:0000313" key="6">
    <source>
        <dbReference type="Proteomes" id="UP000441399"/>
    </source>
</evidence>
<evidence type="ECO:0000256" key="3">
    <source>
        <dbReference type="RuleBase" id="RU003616"/>
    </source>
</evidence>
<proteinExistence type="inferred from homology"/>
<reference evidence="5 6" key="1">
    <citation type="submission" date="2019-11" db="EMBL/GenBank/DDBJ databases">
        <authorList>
            <person name="Holert J."/>
        </authorList>
    </citation>
    <scope>NUCLEOTIDE SEQUENCE [LARGE SCALE GENOMIC DNA]</scope>
    <source>
        <strain evidence="5">SB11_3</strain>
    </source>
</reference>
<dbReference type="EMBL" id="CACSIO010000001">
    <property type="protein sequence ID" value="CAA0079401.1"/>
    <property type="molecule type" value="Genomic_DNA"/>
</dbReference>
<dbReference type="AlphaFoldDB" id="A0A5S9MQN3"/>
<dbReference type="Gene3D" id="2.60.40.790">
    <property type="match status" value="1"/>
</dbReference>
<gene>
    <name evidence="5" type="primary">ibpA</name>
    <name evidence="5" type="ORF">OPDIPICF_00101</name>
</gene>
<dbReference type="InterPro" id="IPR037913">
    <property type="entry name" value="ACD_IbpA/B"/>
</dbReference>
<dbReference type="Proteomes" id="UP000441399">
    <property type="component" value="Unassembled WGS sequence"/>
</dbReference>
<organism evidence="5 6">
    <name type="scientific">BD1-7 clade bacterium</name>
    <dbReference type="NCBI Taxonomy" id="2029982"/>
    <lineage>
        <taxon>Bacteria</taxon>
        <taxon>Pseudomonadati</taxon>
        <taxon>Pseudomonadota</taxon>
        <taxon>Gammaproteobacteria</taxon>
        <taxon>Cellvibrionales</taxon>
        <taxon>Spongiibacteraceae</taxon>
        <taxon>BD1-7 clade</taxon>
    </lineage>
</organism>
<keyword evidence="6" id="KW-1185">Reference proteome</keyword>
<name>A0A5S9MQN3_9GAMM</name>
<protein>
    <submittedName>
        <fullName evidence="5">Small heat shock protein IbpA</fullName>
    </submittedName>
</protein>
<dbReference type="SUPFAM" id="SSF49764">
    <property type="entry name" value="HSP20-like chaperones"/>
    <property type="match status" value="1"/>
</dbReference>
<dbReference type="Pfam" id="PF00011">
    <property type="entry name" value="HSP20"/>
    <property type="match status" value="1"/>
</dbReference>
<dbReference type="PANTHER" id="PTHR47062:SF1">
    <property type="entry name" value="SMALL HEAT SHOCK PROTEIN IBPA"/>
    <property type="match status" value="1"/>
</dbReference>
<accession>A0A5S9MQN3</accession>
<evidence type="ECO:0000256" key="1">
    <source>
        <dbReference type="ARBA" id="ARBA00023016"/>
    </source>
</evidence>
<evidence type="ECO:0000313" key="5">
    <source>
        <dbReference type="EMBL" id="CAA0079401.1"/>
    </source>
</evidence>
<sequence length="149" mass="16454">MNAIDLTPLYRNSIGYDRFANLLNTALTAESSGNGYPPYNIETLGENRYTITVAVAGFEESELEISVEKGVLAVRGKKQKEGGKKYLHQGIAYRSFERKFNLAEYVEVTDAGLKNGLLTVHLKKELPEAMKPRTVKINGNAANVDSLTN</sequence>